<protein>
    <submittedName>
        <fullName evidence="2">Uncharacterized protein</fullName>
    </submittedName>
</protein>
<reference evidence="2 3" key="1">
    <citation type="journal article" date="2005" name="PLoS Biol.">
        <title>The genomes of Oryza sativa: a history of duplications.</title>
        <authorList>
            <person name="Yu J."/>
            <person name="Wang J."/>
            <person name="Lin W."/>
            <person name="Li S."/>
            <person name="Li H."/>
            <person name="Zhou J."/>
            <person name="Ni P."/>
            <person name="Dong W."/>
            <person name="Hu S."/>
            <person name="Zeng C."/>
            <person name="Zhang J."/>
            <person name="Zhang Y."/>
            <person name="Li R."/>
            <person name="Xu Z."/>
            <person name="Li S."/>
            <person name="Li X."/>
            <person name="Zheng H."/>
            <person name="Cong L."/>
            <person name="Lin L."/>
            <person name="Yin J."/>
            <person name="Geng J."/>
            <person name="Li G."/>
            <person name="Shi J."/>
            <person name="Liu J."/>
            <person name="Lv H."/>
            <person name="Li J."/>
            <person name="Wang J."/>
            <person name="Deng Y."/>
            <person name="Ran L."/>
            <person name="Shi X."/>
            <person name="Wang X."/>
            <person name="Wu Q."/>
            <person name="Li C."/>
            <person name="Ren X."/>
            <person name="Wang J."/>
            <person name="Wang X."/>
            <person name="Li D."/>
            <person name="Liu D."/>
            <person name="Zhang X."/>
            <person name="Ji Z."/>
            <person name="Zhao W."/>
            <person name="Sun Y."/>
            <person name="Zhang Z."/>
            <person name="Bao J."/>
            <person name="Han Y."/>
            <person name="Dong L."/>
            <person name="Ji J."/>
            <person name="Chen P."/>
            <person name="Wu S."/>
            <person name="Liu J."/>
            <person name="Xiao Y."/>
            <person name="Bu D."/>
            <person name="Tan J."/>
            <person name="Yang L."/>
            <person name="Ye C."/>
            <person name="Zhang J."/>
            <person name="Xu J."/>
            <person name="Zhou Y."/>
            <person name="Yu Y."/>
            <person name="Zhang B."/>
            <person name="Zhuang S."/>
            <person name="Wei H."/>
            <person name="Liu B."/>
            <person name="Lei M."/>
            <person name="Yu H."/>
            <person name="Li Y."/>
            <person name="Xu H."/>
            <person name="Wei S."/>
            <person name="He X."/>
            <person name="Fang L."/>
            <person name="Zhang Z."/>
            <person name="Zhang Y."/>
            <person name="Huang X."/>
            <person name="Su Z."/>
            <person name="Tong W."/>
            <person name="Li J."/>
            <person name="Tong Z."/>
            <person name="Li S."/>
            <person name="Ye J."/>
            <person name="Wang L."/>
            <person name="Fang L."/>
            <person name="Lei T."/>
            <person name="Chen C."/>
            <person name="Chen H."/>
            <person name="Xu Z."/>
            <person name="Li H."/>
            <person name="Huang H."/>
            <person name="Zhang F."/>
            <person name="Xu H."/>
            <person name="Li N."/>
            <person name="Zhao C."/>
            <person name="Li S."/>
            <person name="Dong L."/>
            <person name="Huang Y."/>
            <person name="Li L."/>
            <person name="Xi Y."/>
            <person name="Qi Q."/>
            <person name="Li W."/>
            <person name="Zhang B."/>
            <person name="Hu W."/>
            <person name="Zhang Y."/>
            <person name="Tian X."/>
            <person name="Jiao Y."/>
            <person name="Liang X."/>
            <person name="Jin J."/>
            <person name="Gao L."/>
            <person name="Zheng W."/>
            <person name="Hao B."/>
            <person name="Liu S."/>
            <person name="Wang W."/>
            <person name="Yuan L."/>
            <person name="Cao M."/>
            <person name="McDermott J."/>
            <person name="Samudrala R."/>
            <person name="Wang J."/>
            <person name="Wong G.K."/>
            <person name="Yang H."/>
        </authorList>
    </citation>
    <scope>NUCLEOTIDE SEQUENCE [LARGE SCALE GENOMIC DNA]</scope>
    <source>
        <strain evidence="3">cv. 93-11</strain>
    </source>
</reference>
<keyword evidence="3" id="KW-1185">Reference proteome</keyword>
<dbReference type="EMBL" id="CM000132">
    <property type="protein sequence ID" value="EAZ02962.1"/>
    <property type="molecule type" value="Genomic_DNA"/>
</dbReference>
<evidence type="ECO:0000313" key="2">
    <source>
        <dbReference type="EMBL" id="EAZ02962.1"/>
    </source>
</evidence>
<dbReference type="Gramene" id="BGIOSGA024723-TA">
    <property type="protein sequence ID" value="BGIOSGA024723-PA"/>
    <property type="gene ID" value="BGIOSGA024723"/>
</dbReference>
<name>A2YIQ1_ORYSI</name>
<feature type="compositionally biased region" description="Basic and acidic residues" evidence="1">
    <location>
        <begin position="1"/>
        <end position="10"/>
    </location>
</feature>
<dbReference type="Proteomes" id="UP000007015">
    <property type="component" value="Chromosome 7"/>
</dbReference>
<dbReference type="HOGENOM" id="CLU_2065387_0_0_1"/>
<proteinExistence type="predicted"/>
<feature type="region of interest" description="Disordered" evidence="1">
    <location>
        <begin position="67"/>
        <end position="87"/>
    </location>
</feature>
<gene>
    <name evidence="2" type="ORF">OsI_25102</name>
</gene>
<dbReference type="AlphaFoldDB" id="A2YIQ1"/>
<evidence type="ECO:0000313" key="3">
    <source>
        <dbReference type="Proteomes" id="UP000007015"/>
    </source>
</evidence>
<accession>A2YIQ1</accession>
<evidence type="ECO:0000256" key="1">
    <source>
        <dbReference type="SAM" id="MobiDB-lite"/>
    </source>
</evidence>
<feature type="region of interest" description="Disordered" evidence="1">
    <location>
        <begin position="1"/>
        <end position="52"/>
    </location>
</feature>
<organism evidence="2 3">
    <name type="scientific">Oryza sativa subsp. indica</name>
    <name type="common">Rice</name>
    <dbReference type="NCBI Taxonomy" id="39946"/>
    <lineage>
        <taxon>Eukaryota</taxon>
        <taxon>Viridiplantae</taxon>
        <taxon>Streptophyta</taxon>
        <taxon>Embryophyta</taxon>
        <taxon>Tracheophyta</taxon>
        <taxon>Spermatophyta</taxon>
        <taxon>Magnoliopsida</taxon>
        <taxon>Liliopsida</taxon>
        <taxon>Poales</taxon>
        <taxon>Poaceae</taxon>
        <taxon>BOP clade</taxon>
        <taxon>Oryzoideae</taxon>
        <taxon>Oryzeae</taxon>
        <taxon>Oryzinae</taxon>
        <taxon>Oryza</taxon>
        <taxon>Oryza sativa</taxon>
    </lineage>
</organism>
<feature type="compositionally biased region" description="Polar residues" evidence="1">
    <location>
        <begin position="32"/>
        <end position="52"/>
    </location>
</feature>
<sequence>MRLASERGEQSKITTGSSAPDAPPSANPPRWRSTSASSDGWGSGTNAGCSSQRAVWLEAEEAAGWVAGAETAEGRPGRRRGGGEAEAEEVVVGEHRSAAAWSVDAAALEGAWIGVESDG</sequence>